<comment type="caution">
    <text evidence="3">The sequence shown here is derived from an EMBL/GenBank/DDBJ whole genome shotgun (WGS) entry which is preliminary data.</text>
</comment>
<dbReference type="PANTHER" id="PTHR44675:SF1">
    <property type="entry name" value="P21-ACTIVATED PROTEIN KINASE-INTERACTING PROTEIN 1"/>
    <property type="match status" value="1"/>
</dbReference>
<keyword evidence="4" id="KW-1185">Reference proteome</keyword>
<dbReference type="PANTHER" id="PTHR44675">
    <property type="entry name" value="PAK1 INTERACTING PROTEIN 1"/>
    <property type="match status" value="1"/>
</dbReference>
<dbReference type="AlphaFoldDB" id="A0A835HPL6"/>
<dbReference type="InterPro" id="IPR001680">
    <property type="entry name" value="WD40_rpt"/>
</dbReference>
<name>A0A835HPL6_9MAGN</name>
<protein>
    <recommendedName>
        <fullName evidence="5">P21-activated protein kinase-interacting protein 1-like</fullName>
    </recommendedName>
</protein>
<keyword evidence="1" id="KW-0853">WD repeat</keyword>
<feature type="region of interest" description="Disordered" evidence="2">
    <location>
        <begin position="264"/>
        <end position="301"/>
    </location>
</feature>
<evidence type="ECO:0000313" key="4">
    <source>
        <dbReference type="Proteomes" id="UP000631114"/>
    </source>
</evidence>
<dbReference type="Proteomes" id="UP000631114">
    <property type="component" value="Unassembled WGS sequence"/>
</dbReference>
<dbReference type="Gene3D" id="2.130.10.10">
    <property type="entry name" value="YVTN repeat-like/Quinoprotein amine dehydrogenase"/>
    <property type="match status" value="2"/>
</dbReference>
<dbReference type="OrthoDB" id="308449at2759"/>
<evidence type="ECO:0008006" key="5">
    <source>
        <dbReference type="Google" id="ProtNLM"/>
    </source>
</evidence>
<evidence type="ECO:0000313" key="3">
    <source>
        <dbReference type="EMBL" id="KAF9602147.1"/>
    </source>
</evidence>
<dbReference type="InterPro" id="IPR036322">
    <property type="entry name" value="WD40_repeat_dom_sf"/>
</dbReference>
<dbReference type="InterPro" id="IPR015943">
    <property type="entry name" value="WD40/YVTN_repeat-like_dom_sf"/>
</dbReference>
<reference evidence="3 4" key="1">
    <citation type="submission" date="2020-10" db="EMBL/GenBank/DDBJ databases">
        <title>The Coptis chinensis genome and diversification of protoberbering-type alkaloids.</title>
        <authorList>
            <person name="Wang B."/>
            <person name="Shu S."/>
            <person name="Song C."/>
            <person name="Liu Y."/>
        </authorList>
    </citation>
    <scope>NUCLEOTIDE SEQUENCE [LARGE SCALE GENOMIC DNA]</scope>
    <source>
        <strain evidence="3">HL-2020</strain>
        <tissue evidence="3">Leaf</tissue>
    </source>
</reference>
<organism evidence="3 4">
    <name type="scientific">Coptis chinensis</name>
    <dbReference type="NCBI Taxonomy" id="261450"/>
    <lineage>
        <taxon>Eukaryota</taxon>
        <taxon>Viridiplantae</taxon>
        <taxon>Streptophyta</taxon>
        <taxon>Embryophyta</taxon>
        <taxon>Tracheophyta</taxon>
        <taxon>Spermatophyta</taxon>
        <taxon>Magnoliopsida</taxon>
        <taxon>Ranunculales</taxon>
        <taxon>Ranunculaceae</taxon>
        <taxon>Coptidoideae</taxon>
        <taxon>Coptis</taxon>
    </lineage>
</organism>
<evidence type="ECO:0000256" key="1">
    <source>
        <dbReference type="PROSITE-ProRule" id="PRU00221"/>
    </source>
</evidence>
<sequence>MMTLVAGSYEKFIWGFKLKTGDSSTLKPLFSYPSHLSTIKCVAVSGPVAVSGGADDAIKIYDLSSSSEVGSLMDHKGAVTSVSFYNPSSLSFPRNLLSGSDDGTVSIYDADPFLHLKTIKAHKKGVNDLSIHASGTLALTVGRDACLAMLNLVRGRRSFLCRLDEEATIVKFDLEGERFFMVKEKKVSVHESEDAKLVLEMENQKRVLCVASAPNGLLFTGGEDCNVMAWDTTSGQAAYCLEGAHSARVKGIVILDSSTVASASSDGVIRPAPDDNSITMTPIYDAPPTSTSRSGELLLSA</sequence>
<accession>A0A835HPL6</accession>
<dbReference type="PROSITE" id="PS50082">
    <property type="entry name" value="WD_REPEATS_2"/>
    <property type="match status" value="1"/>
</dbReference>
<dbReference type="SMART" id="SM00320">
    <property type="entry name" value="WD40"/>
    <property type="match status" value="5"/>
</dbReference>
<gene>
    <name evidence="3" type="ORF">IFM89_025314</name>
</gene>
<evidence type="ECO:0000256" key="2">
    <source>
        <dbReference type="SAM" id="MobiDB-lite"/>
    </source>
</evidence>
<dbReference type="EMBL" id="JADFTS010000006">
    <property type="protein sequence ID" value="KAF9602147.1"/>
    <property type="molecule type" value="Genomic_DNA"/>
</dbReference>
<feature type="repeat" description="WD" evidence="1">
    <location>
        <begin position="32"/>
        <end position="71"/>
    </location>
</feature>
<proteinExistence type="predicted"/>
<dbReference type="Pfam" id="PF00400">
    <property type="entry name" value="WD40"/>
    <property type="match status" value="4"/>
</dbReference>
<dbReference type="SUPFAM" id="SSF50978">
    <property type="entry name" value="WD40 repeat-like"/>
    <property type="match status" value="1"/>
</dbReference>
<dbReference type="InterPro" id="IPR051959">
    <property type="entry name" value="PAK1-Kinase_Regulator"/>
</dbReference>